<dbReference type="EC" id="6.3.2.2" evidence="4"/>
<dbReference type="NCBIfam" id="TIGR02050">
    <property type="entry name" value="gshA_cyan_rel"/>
    <property type="match status" value="1"/>
</dbReference>
<comment type="subunit">
    <text evidence="4">Homodimer.</text>
</comment>
<dbReference type="GO" id="GO:0042398">
    <property type="term" value="P:modified amino acid biosynthetic process"/>
    <property type="evidence" value="ECO:0007669"/>
    <property type="project" value="InterPro"/>
</dbReference>
<dbReference type="Pfam" id="PF04107">
    <property type="entry name" value="GCS2"/>
    <property type="match status" value="1"/>
</dbReference>
<dbReference type="InterPro" id="IPR011793">
    <property type="entry name" value="YbdK"/>
</dbReference>
<sequence length="377" mass="42452">MPFIPFNPSPGYTLGAELELQLIDLNSCELSQKGLEIIKAMNNEKNIKEELTLSTIEINSAVHKNAFTLYDELSTIASQLSDVAAGYHCGLCGGGRHLTSDWKEQCITPTERYQEVYDHLGFLAKLSCVFGQHIHVGVESGDEAIYLCHALIPYLPHFIALSASSPYYQSVDTRFASSRFSALNSFHTFGYIENIHNWQQFNQYVDTATRLGIIQCLKDIYWEIRPKPNFGTVEIRVCDTPLSIYHACMLSGYAQLLVKYLLDERRPLQQAYHSAVTCNTFCAQRYGFSAPYIDCQSAEKTELSRHLLFTLQRLYHYASGRDIEVLDYLKQYVMHGENDADRIRGMAQAGYSESCIIQTMMALLTSGVHSGNVAIGA</sequence>
<dbReference type="InterPro" id="IPR014746">
    <property type="entry name" value="Gln_synth/guanido_kin_cat_dom"/>
</dbReference>
<organism evidence="5 6">
    <name type="scientific">Serratia odorifera</name>
    <dbReference type="NCBI Taxonomy" id="618"/>
    <lineage>
        <taxon>Bacteria</taxon>
        <taxon>Pseudomonadati</taxon>
        <taxon>Pseudomonadota</taxon>
        <taxon>Gammaproteobacteria</taxon>
        <taxon>Enterobacterales</taxon>
        <taxon>Yersiniaceae</taxon>
        <taxon>Serratia</taxon>
    </lineage>
</organism>
<keyword evidence="3 4" id="KW-0067">ATP-binding</keyword>
<comment type="similarity">
    <text evidence="4">Belongs to the glutamate--cysteine ligase type 2 family. YbdK subfamily.</text>
</comment>
<dbReference type="PANTHER" id="PTHR36510:SF1">
    <property type="entry name" value="GLUTAMATE--CYSTEINE LIGASE 2-RELATED"/>
    <property type="match status" value="1"/>
</dbReference>
<dbReference type="KEGG" id="sof:NCTC11214_04365"/>
<keyword evidence="2 4" id="KW-0547">Nucleotide-binding</keyword>
<evidence type="ECO:0000256" key="4">
    <source>
        <dbReference type="HAMAP-Rule" id="MF_01609"/>
    </source>
</evidence>
<evidence type="ECO:0000313" key="6">
    <source>
        <dbReference type="Proteomes" id="UP000281391"/>
    </source>
</evidence>
<dbReference type="HAMAP" id="MF_01609">
    <property type="entry name" value="Glu_cys_ligase_2"/>
    <property type="match status" value="1"/>
</dbReference>
<proteinExistence type="inferred from homology"/>
<evidence type="ECO:0000256" key="3">
    <source>
        <dbReference type="ARBA" id="ARBA00022840"/>
    </source>
</evidence>
<gene>
    <name evidence="5" type="primary">ybdK_2</name>
    <name evidence="5" type="ORF">NCTC11214_04365</name>
</gene>
<dbReference type="InterPro" id="IPR050141">
    <property type="entry name" value="GCL_type2/YbdK_subfam"/>
</dbReference>
<accession>A0A447KYS1</accession>
<evidence type="ECO:0000313" key="5">
    <source>
        <dbReference type="EMBL" id="VDZ63208.1"/>
    </source>
</evidence>
<dbReference type="GO" id="GO:0005524">
    <property type="term" value="F:ATP binding"/>
    <property type="evidence" value="ECO:0007669"/>
    <property type="project" value="UniProtKB-KW"/>
</dbReference>
<evidence type="ECO:0000256" key="1">
    <source>
        <dbReference type="ARBA" id="ARBA00022598"/>
    </source>
</evidence>
<protein>
    <recommendedName>
        <fullName evidence="4">Putative glutamate--cysteine ligase 2</fullName>
        <ecNumber evidence="4">6.3.2.2</ecNumber>
    </recommendedName>
    <alternativeName>
        <fullName evidence="4">Gamma-glutamylcysteine synthetase 2</fullName>
        <shortName evidence="4">GCS 2</shortName>
        <shortName evidence="4">Gamma-GCS 2</shortName>
    </alternativeName>
</protein>
<dbReference type="EMBL" id="LR134117">
    <property type="protein sequence ID" value="VDZ63208.1"/>
    <property type="molecule type" value="Genomic_DNA"/>
</dbReference>
<reference evidence="5 6" key="1">
    <citation type="submission" date="2018-12" db="EMBL/GenBank/DDBJ databases">
        <authorList>
            <consortium name="Pathogen Informatics"/>
        </authorList>
    </citation>
    <scope>NUCLEOTIDE SEQUENCE [LARGE SCALE GENOMIC DNA]</scope>
    <source>
        <strain evidence="5 6">NCTC11214</strain>
    </source>
</reference>
<keyword evidence="1 4" id="KW-0436">Ligase</keyword>
<dbReference type="AlphaFoldDB" id="A0A447KYS1"/>
<dbReference type="SUPFAM" id="SSF55931">
    <property type="entry name" value="Glutamine synthetase/guanido kinase"/>
    <property type="match status" value="1"/>
</dbReference>
<dbReference type="RefSeq" id="WP_004962849.1">
    <property type="nucleotide sequence ID" value="NZ_LR134117.1"/>
</dbReference>
<dbReference type="GO" id="GO:0004357">
    <property type="term" value="F:glutamate-cysteine ligase activity"/>
    <property type="evidence" value="ECO:0007669"/>
    <property type="project" value="UniProtKB-EC"/>
</dbReference>
<comment type="catalytic activity">
    <reaction evidence="4">
        <text>L-cysteine + L-glutamate + ATP = gamma-L-glutamyl-L-cysteine + ADP + phosphate + H(+)</text>
        <dbReference type="Rhea" id="RHEA:13285"/>
        <dbReference type="ChEBI" id="CHEBI:15378"/>
        <dbReference type="ChEBI" id="CHEBI:29985"/>
        <dbReference type="ChEBI" id="CHEBI:30616"/>
        <dbReference type="ChEBI" id="CHEBI:35235"/>
        <dbReference type="ChEBI" id="CHEBI:43474"/>
        <dbReference type="ChEBI" id="CHEBI:58173"/>
        <dbReference type="ChEBI" id="CHEBI:456216"/>
        <dbReference type="EC" id="6.3.2.2"/>
    </reaction>
</comment>
<dbReference type="Gene3D" id="3.30.590.20">
    <property type="match status" value="1"/>
</dbReference>
<comment type="function">
    <text evidence="4">ATP-dependent carboxylate-amine ligase which exhibits weak glutamate--cysteine ligase activity.</text>
</comment>
<evidence type="ECO:0000256" key="2">
    <source>
        <dbReference type="ARBA" id="ARBA00022741"/>
    </source>
</evidence>
<dbReference type="Proteomes" id="UP000281391">
    <property type="component" value="Chromosome"/>
</dbReference>
<dbReference type="InterPro" id="IPR006336">
    <property type="entry name" value="GCS2"/>
</dbReference>
<name>A0A447KYS1_SEROD</name>
<dbReference type="PANTHER" id="PTHR36510">
    <property type="entry name" value="GLUTAMATE--CYSTEINE LIGASE 2-RELATED"/>
    <property type="match status" value="1"/>
</dbReference>